<evidence type="ECO:0000313" key="2">
    <source>
        <dbReference type="Proteomes" id="UP001367508"/>
    </source>
</evidence>
<reference evidence="1 2" key="1">
    <citation type="submission" date="2024-01" db="EMBL/GenBank/DDBJ databases">
        <title>The genomes of 5 underutilized Papilionoideae crops provide insights into root nodulation and disease resistanc.</title>
        <authorList>
            <person name="Jiang F."/>
        </authorList>
    </citation>
    <scope>NUCLEOTIDE SEQUENCE [LARGE SCALE GENOMIC DNA]</scope>
    <source>
        <strain evidence="1">LVBAO_FW01</strain>
        <tissue evidence="1">Leaves</tissue>
    </source>
</reference>
<evidence type="ECO:0000313" key="1">
    <source>
        <dbReference type="EMBL" id="KAK7339211.1"/>
    </source>
</evidence>
<proteinExistence type="predicted"/>
<dbReference type="Proteomes" id="UP001367508">
    <property type="component" value="Unassembled WGS sequence"/>
</dbReference>
<protein>
    <submittedName>
        <fullName evidence="1">Uncharacterized protein</fullName>
    </submittedName>
</protein>
<dbReference type="EMBL" id="JAYMYQ010000004">
    <property type="protein sequence ID" value="KAK7339211.1"/>
    <property type="molecule type" value="Genomic_DNA"/>
</dbReference>
<organism evidence="1 2">
    <name type="scientific">Canavalia gladiata</name>
    <name type="common">Sword bean</name>
    <name type="synonym">Dolichos gladiatus</name>
    <dbReference type="NCBI Taxonomy" id="3824"/>
    <lineage>
        <taxon>Eukaryota</taxon>
        <taxon>Viridiplantae</taxon>
        <taxon>Streptophyta</taxon>
        <taxon>Embryophyta</taxon>
        <taxon>Tracheophyta</taxon>
        <taxon>Spermatophyta</taxon>
        <taxon>Magnoliopsida</taxon>
        <taxon>eudicotyledons</taxon>
        <taxon>Gunneridae</taxon>
        <taxon>Pentapetalae</taxon>
        <taxon>rosids</taxon>
        <taxon>fabids</taxon>
        <taxon>Fabales</taxon>
        <taxon>Fabaceae</taxon>
        <taxon>Papilionoideae</taxon>
        <taxon>50 kb inversion clade</taxon>
        <taxon>NPAAA clade</taxon>
        <taxon>indigoferoid/millettioid clade</taxon>
        <taxon>Phaseoleae</taxon>
        <taxon>Canavalia</taxon>
    </lineage>
</organism>
<comment type="caution">
    <text evidence="1">The sequence shown here is derived from an EMBL/GenBank/DDBJ whole genome shotgun (WGS) entry which is preliminary data.</text>
</comment>
<dbReference type="AlphaFoldDB" id="A0AAN9LNK9"/>
<gene>
    <name evidence="1" type="ORF">VNO77_19865</name>
</gene>
<sequence length="133" mass="15032">MSRLIRWHGSFLSSTYPLDGKAILASSNRVIYVRCLLSLRSDLQEWPSWVRSNGIYPVIKTDLVSRLFSFTNRALTDLLPEGYISDEENMALLSTFLIVIRGHTLTASLELLHGSPYVNWILLLTSKSLSCIS</sequence>
<name>A0AAN9LNK9_CANGL</name>
<accession>A0AAN9LNK9</accession>
<keyword evidence="2" id="KW-1185">Reference proteome</keyword>